<evidence type="ECO:0000313" key="1">
    <source>
        <dbReference type="EMBL" id="AXG73676.1"/>
    </source>
</evidence>
<dbReference type="Pfam" id="PF07494">
    <property type="entry name" value="Reg_prop"/>
    <property type="match status" value="1"/>
</dbReference>
<dbReference type="KEGG" id="fat:DVK85_05295"/>
<dbReference type="AlphaFoldDB" id="A0A345HAR6"/>
<gene>
    <name evidence="1" type="ORF">DVK85_05295</name>
</gene>
<dbReference type="EMBL" id="CP031188">
    <property type="protein sequence ID" value="AXG73676.1"/>
    <property type="molecule type" value="Genomic_DNA"/>
</dbReference>
<keyword evidence="2" id="KW-1185">Reference proteome</keyword>
<dbReference type="Proteomes" id="UP000253951">
    <property type="component" value="Chromosome"/>
</dbReference>
<name>A0A345HAR6_9FLAO</name>
<protein>
    <submittedName>
        <fullName evidence="1">Uncharacterized protein</fullName>
    </submittedName>
</protein>
<organism evidence="1 2">
    <name type="scientific">Flavobacterium arcticum</name>
    <dbReference type="NCBI Taxonomy" id="1784713"/>
    <lineage>
        <taxon>Bacteria</taxon>
        <taxon>Pseudomonadati</taxon>
        <taxon>Bacteroidota</taxon>
        <taxon>Flavobacteriia</taxon>
        <taxon>Flavobacteriales</taxon>
        <taxon>Flavobacteriaceae</taxon>
        <taxon>Flavobacterium</taxon>
    </lineage>
</organism>
<proteinExistence type="predicted"/>
<reference evidence="1 2" key="1">
    <citation type="submission" date="2018-07" db="EMBL/GenBank/DDBJ databases">
        <title>Complete genome sequence of Flavobacterium arcticum type strain SM1502T.</title>
        <authorList>
            <person name="Li Y."/>
            <person name="Li D.-D."/>
        </authorList>
    </citation>
    <scope>NUCLEOTIDE SEQUENCE [LARGE SCALE GENOMIC DNA]</scope>
    <source>
        <strain evidence="1 2">SM1502</strain>
    </source>
</reference>
<dbReference type="SUPFAM" id="SSF63829">
    <property type="entry name" value="Calcium-dependent phosphotriesterase"/>
    <property type="match status" value="1"/>
</dbReference>
<sequence length="487" mass="56003">MKKLFIVSLFIMYTGVKAQNLFPVKLENCNTEYFCLDCGDIKASYDEAKFEKMLKRLNKSLDLKDAKGGVMFQILIDTKGRGCTLSHTDMGKSYISKEIIKELNNFKGWKPAYNKDGIKDKVSINMRFTIQDNHITGKIERVDTDAFGKSFDRPVDPEIYNDHYTYTNENLKNYSFTIWNSSNSSLPDNSVNHIAADSKGNIWAIADSELLYLSGNEIQLAPENTTEEEIKKRKYFALGIDDNDRVWTDGVSAIFSLENDEWRKYKEDEIGIPDAYGFVNNPSSDEFFICSKTGLVIKTNEGFKMITKSKIKEFPSDRVDFAKRDSKNRLWIGTFDGSVMIDENSKATSFNDTKEMLKGYCITSMDEDDEGNLYFGLYELNPKDRKQANRNEGIAIFHNNGTWEHFTTKNSGMPFNHTTRVLFDKREKILWVSTDRAGLVRYDLNGNWENYHNLNSHIPTSYIADMCFDKEGNLYLATRQGIVKVEK</sequence>
<accession>A0A345HAR6</accession>
<evidence type="ECO:0000313" key="2">
    <source>
        <dbReference type="Proteomes" id="UP000253951"/>
    </source>
</evidence>
<dbReference type="InterPro" id="IPR015943">
    <property type="entry name" value="WD40/YVTN_repeat-like_dom_sf"/>
</dbReference>
<dbReference type="OrthoDB" id="799853at2"/>
<dbReference type="Gene3D" id="2.130.10.10">
    <property type="entry name" value="YVTN repeat-like/Quinoprotein amine dehydrogenase"/>
    <property type="match status" value="2"/>
</dbReference>
<dbReference type="InterPro" id="IPR011110">
    <property type="entry name" value="Reg_prop"/>
</dbReference>